<dbReference type="InterPro" id="IPR001126">
    <property type="entry name" value="UmuC"/>
</dbReference>
<dbReference type="Pfam" id="PF11799">
    <property type="entry name" value="IMS_C"/>
    <property type="match status" value="1"/>
</dbReference>
<keyword evidence="4" id="KW-0234">DNA repair</keyword>
<evidence type="ECO:0000256" key="3">
    <source>
        <dbReference type="ARBA" id="ARBA00023199"/>
    </source>
</evidence>
<protein>
    <submittedName>
        <fullName evidence="7">Y-family DNA polymerase</fullName>
    </submittedName>
</protein>
<evidence type="ECO:0000256" key="1">
    <source>
        <dbReference type="ARBA" id="ARBA00010945"/>
    </source>
</evidence>
<dbReference type="EMBL" id="JBHUOX010000025">
    <property type="protein sequence ID" value="MFD3003147.1"/>
    <property type="molecule type" value="Genomic_DNA"/>
</dbReference>
<keyword evidence="3" id="KW-0741">SOS mutagenesis</keyword>
<feature type="domain" description="UmuC" evidence="6">
    <location>
        <begin position="5"/>
        <end position="189"/>
    </location>
</feature>
<dbReference type="Gene3D" id="1.10.150.20">
    <property type="entry name" value="5' to 3' exonuclease, C-terminal subdomain"/>
    <property type="match status" value="1"/>
</dbReference>
<reference evidence="8" key="1">
    <citation type="journal article" date="2019" name="Int. J. Syst. Evol. Microbiol.">
        <title>The Global Catalogue of Microorganisms (GCM) 10K type strain sequencing project: providing services to taxonomists for standard genome sequencing and annotation.</title>
        <authorList>
            <consortium name="The Broad Institute Genomics Platform"/>
            <consortium name="The Broad Institute Genome Sequencing Center for Infectious Disease"/>
            <person name="Wu L."/>
            <person name="Ma J."/>
        </authorList>
    </citation>
    <scope>NUCLEOTIDE SEQUENCE [LARGE SCALE GENOMIC DNA]</scope>
    <source>
        <strain evidence="8">KCTC 23984</strain>
    </source>
</reference>
<dbReference type="Proteomes" id="UP001597641">
    <property type="component" value="Unassembled WGS sequence"/>
</dbReference>
<dbReference type="SUPFAM" id="SSF56672">
    <property type="entry name" value="DNA/RNA polymerases"/>
    <property type="match status" value="1"/>
</dbReference>
<dbReference type="NCBIfam" id="NF002955">
    <property type="entry name" value="PRK03609.1"/>
    <property type="match status" value="1"/>
</dbReference>
<sequence>MTTLFALCDCNNFYASCERVFKPALNGKPVVVLSNNDGCVIARSNEAKALGIQMGEPLFKIRNLVDNRHVHAFSSNYVLYGDMSDRVMQCLSRFTPNIEIYSIDECFLDLGDFYSKDLNAYAREIKETVHQWTGIPVSLGVAPTKALAKVANKLAKKSKKANGVLVLTTPYHIQKALEATNIEDVWGIGGQYANFLKKRNIHTAYDFTQLSENWVRQHMTVVGVRLLKELRGESCLELEEVAPPKKGICTSRSFGKKLNNFEEVQEATATYAAKCAKKLRKQKSCARLITVFVNTNWFSERDSQYHGSKTICLPVATNSDIELIHYANIALKAIYRDGYWYKKSGVMVTDIVPENQVQLDLLDTVDRGKHAKLMEVIDGLTDRFGRGKVSVATQGVDKAWLLRSDMKSPCYTTRLSEIQTVYVR</sequence>
<dbReference type="InterPro" id="IPR036775">
    <property type="entry name" value="DNA_pol_Y-fam_lit_finger_sf"/>
</dbReference>
<dbReference type="PROSITE" id="PS50173">
    <property type="entry name" value="UMUC"/>
    <property type="match status" value="1"/>
</dbReference>
<keyword evidence="2" id="KW-0227">DNA damage</keyword>
<evidence type="ECO:0000256" key="2">
    <source>
        <dbReference type="ARBA" id="ARBA00022763"/>
    </source>
</evidence>
<dbReference type="InterPro" id="IPR050116">
    <property type="entry name" value="DNA_polymerase-Y"/>
</dbReference>
<dbReference type="CDD" id="cd01700">
    <property type="entry name" value="PolY_Pol_V_umuC"/>
    <property type="match status" value="1"/>
</dbReference>
<dbReference type="Gene3D" id="3.30.70.270">
    <property type="match status" value="1"/>
</dbReference>
<evidence type="ECO:0000259" key="6">
    <source>
        <dbReference type="PROSITE" id="PS50173"/>
    </source>
</evidence>
<keyword evidence="5" id="KW-0742">SOS response</keyword>
<evidence type="ECO:0000256" key="4">
    <source>
        <dbReference type="ARBA" id="ARBA00023204"/>
    </source>
</evidence>
<dbReference type="Pfam" id="PF00817">
    <property type="entry name" value="IMS"/>
    <property type="match status" value="1"/>
</dbReference>
<comment type="caution">
    <text evidence="7">The sequence shown here is derived from an EMBL/GenBank/DDBJ whole genome shotgun (WGS) entry which is preliminary data.</text>
</comment>
<dbReference type="PANTHER" id="PTHR11076:SF34">
    <property type="entry name" value="PROTEIN UMUC"/>
    <property type="match status" value="1"/>
</dbReference>
<dbReference type="Gene3D" id="3.40.1170.60">
    <property type="match status" value="1"/>
</dbReference>
<dbReference type="InterPro" id="IPR043502">
    <property type="entry name" value="DNA/RNA_pol_sf"/>
</dbReference>
<evidence type="ECO:0000313" key="8">
    <source>
        <dbReference type="Proteomes" id="UP001597641"/>
    </source>
</evidence>
<dbReference type="Pfam" id="PF13438">
    <property type="entry name" value="DUF4113"/>
    <property type="match status" value="1"/>
</dbReference>
<dbReference type="InterPro" id="IPR025188">
    <property type="entry name" value="DUF4113"/>
</dbReference>
<dbReference type="Gene3D" id="3.30.1490.100">
    <property type="entry name" value="DNA polymerase, Y-family, little finger domain"/>
    <property type="match status" value="1"/>
</dbReference>
<accession>A0ABW6C1K2</accession>
<gene>
    <name evidence="7" type="ORF">ACFS7Z_22480</name>
</gene>
<dbReference type="PANTHER" id="PTHR11076">
    <property type="entry name" value="DNA REPAIR POLYMERASE UMUC / TRANSFERASE FAMILY MEMBER"/>
    <property type="match status" value="1"/>
</dbReference>
<organism evidence="7 8">
    <name type="scientific">Pontibacter toksunensis</name>
    <dbReference type="NCBI Taxonomy" id="1332631"/>
    <lineage>
        <taxon>Bacteria</taxon>
        <taxon>Pseudomonadati</taxon>
        <taxon>Bacteroidota</taxon>
        <taxon>Cytophagia</taxon>
        <taxon>Cytophagales</taxon>
        <taxon>Hymenobacteraceae</taxon>
        <taxon>Pontibacter</taxon>
    </lineage>
</organism>
<dbReference type="RefSeq" id="WP_377489955.1">
    <property type="nucleotide sequence ID" value="NZ_JBHUOX010000025.1"/>
</dbReference>
<evidence type="ECO:0000313" key="7">
    <source>
        <dbReference type="EMBL" id="MFD3003147.1"/>
    </source>
</evidence>
<dbReference type="InterPro" id="IPR017961">
    <property type="entry name" value="DNA_pol_Y-fam_little_finger"/>
</dbReference>
<name>A0ABW6C1K2_9BACT</name>
<keyword evidence="8" id="KW-1185">Reference proteome</keyword>
<proteinExistence type="inferred from homology"/>
<comment type="similarity">
    <text evidence="1">Belongs to the DNA polymerase type-Y family.</text>
</comment>
<evidence type="ECO:0000256" key="5">
    <source>
        <dbReference type="ARBA" id="ARBA00023236"/>
    </source>
</evidence>
<dbReference type="InterPro" id="IPR043128">
    <property type="entry name" value="Rev_trsase/Diguanyl_cyclase"/>
</dbReference>